<dbReference type="Gene3D" id="1.50.40.10">
    <property type="entry name" value="Mitochondrial carrier domain"/>
    <property type="match status" value="1"/>
</dbReference>
<evidence type="ECO:0000256" key="15">
    <source>
        <dbReference type="SAM" id="MobiDB-lite"/>
    </source>
</evidence>
<evidence type="ECO:0000256" key="9">
    <source>
        <dbReference type="ARBA" id="ARBA00022792"/>
    </source>
</evidence>
<evidence type="ECO:0000256" key="2">
    <source>
        <dbReference type="ARBA" id="ARBA00004448"/>
    </source>
</evidence>
<accession>A0A9N7W1Z6</accession>
<dbReference type="GO" id="GO:0003785">
    <property type="term" value="F:actin monomer binding"/>
    <property type="evidence" value="ECO:0007669"/>
    <property type="project" value="InterPro"/>
</dbReference>
<evidence type="ECO:0008006" key="18">
    <source>
        <dbReference type="Google" id="ProtNLM"/>
    </source>
</evidence>
<dbReference type="SMART" id="SM00152">
    <property type="entry name" value="THY"/>
    <property type="match status" value="1"/>
</dbReference>
<feature type="compositionally biased region" description="Basic and acidic residues" evidence="15">
    <location>
        <begin position="206"/>
        <end position="224"/>
    </location>
</feature>
<evidence type="ECO:0000256" key="13">
    <source>
        <dbReference type="ARBA" id="ARBA00023212"/>
    </source>
</evidence>
<dbReference type="Gene3D" id="1.20.5.520">
    <property type="entry name" value="Single helix bin"/>
    <property type="match status" value="1"/>
</dbReference>
<dbReference type="InterPro" id="IPR018108">
    <property type="entry name" value="MCP_transmembrane"/>
</dbReference>
<gene>
    <name evidence="16" type="ORF">PLEPLA_LOCUS46649</name>
</gene>
<dbReference type="Pfam" id="PF01290">
    <property type="entry name" value="Thymosin"/>
    <property type="match status" value="1"/>
</dbReference>
<keyword evidence="5" id="KW-0813">Transport</keyword>
<organism evidence="16 17">
    <name type="scientific">Pleuronectes platessa</name>
    <name type="common">European plaice</name>
    <dbReference type="NCBI Taxonomy" id="8262"/>
    <lineage>
        <taxon>Eukaryota</taxon>
        <taxon>Metazoa</taxon>
        <taxon>Chordata</taxon>
        <taxon>Craniata</taxon>
        <taxon>Vertebrata</taxon>
        <taxon>Euteleostomi</taxon>
        <taxon>Actinopterygii</taxon>
        <taxon>Neopterygii</taxon>
        <taxon>Teleostei</taxon>
        <taxon>Neoteleostei</taxon>
        <taxon>Acanthomorphata</taxon>
        <taxon>Carangaria</taxon>
        <taxon>Pleuronectiformes</taxon>
        <taxon>Pleuronectoidei</taxon>
        <taxon>Pleuronectidae</taxon>
        <taxon>Pleuronectes</taxon>
    </lineage>
</organism>
<dbReference type="CDD" id="cd22059">
    <property type="entry name" value="WH2_BetaT"/>
    <property type="match status" value="1"/>
</dbReference>
<keyword evidence="8" id="KW-0677">Repeat</keyword>
<evidence type="ECO:0000256" key="10">
    <source>
        <dbReference type="ARBA" id="ARBA00022989"/>
    </source>
</evidence>
<feature type="region of interest" description="Disordered" evidence="15">
    <location>
        <begin position="197"/>
        <end position="224"/>
    </location>
</feature>
<evidence type="ECO:0000256" key="3">
    <source>
        <dbReference type="ARBA" id="ARBA00006375"/>
    </source>
</evidence>
<evidence type="ECO:0000256" key="11">
    <source>
        <dbReference type="ARBA" id="ARBA00023128"/>
    </source>
</evidence>
<proteinExistence type="inferred from homology"/>
<keyword evidence="17" id="KW-1185">Reference proteome</keyword>
<dbReference type="InterPro" id="IPR023395">
    <property type="entry name" value="MCP_dom_sf"/>
</dbReference>
<evidence type="ECO:0000256" key="1">
    <source>
        <dbReference type="ARBA" id="ARBA00004245"/>
    </source>
</evidence>
<feature type="repeat" description="Solcar" evidence="14">
    <location>
        <begin position="29"/>
        <end position="115"/>
    </location>
</feature>
<evidence type="ECO:0000256" key="7">
    <source>
        <dbReference type="ARBA" id="ARBA00022692"/>
    </source>
</evidence>
<keyword evidence="9" id="KW-0999">Mitochondrion inner membrane</keyword>
<dbReference type="GO" id="GO:0005743">
    <property type="term" value="C:mitochondrial inner membrane"/>
    <property type="evidence" value="ECO:0007669"/>
    <property type="project" value="UniProtKB-SubCell"/>
</dbReference>
<dbReference type="InterPro" id="IPR052465">
    <property type="entry name" value="Mito_NAD+_Carrier"/>
</dbReference>
<evidence type="ECO:0000256" key="5">
    <source>
        <dbReference type="ARBA" id="ARBA00022448"/>
    </source>
</evidence>
<evidence type="ECO:0000313" key="17">
    <source>
        <dbReference type="Proteomes" id="UP001153269"/>
    </source>
</evidence>
<dbReference type="PROSITE" id="PS50920">
    <property type="entry name" value="SOLCAR"/>
    <property type="match status" value="1"/>
</dbReference>
<dbReference type="Proteomes" id="UP001153269">
    <property type="component" value="Unassembled WGS sequence"/>
</dbReference>
<evidence type="ECO:0000256" key="14">
    <source>
        <dbReference type="PROSITE-ProRule" id="PRU00282"/>
    </source>
</evidence>
<keyword evidence="6" id="KW-0963">Cytoplasm</keyword>
<keyword evidence="12 14" id="KW-0472">Membrane</keyword>
<name>A0A9N7W1Z6_PLEPL</name>
<evidence type="ECO:0000256" key="8">
    <source>
        <dbReference type="ARBA" id="ARBA00022737"/>
    </source>
</evidence>
<dbReference type="EMBL" id="CADEAL010004402">
    <property type="protein sequence ID" value="CAB1458816.1"/>
    <property type="molecule type" value="Genomic_DNA"/>
</dbReference>
<keyword evidence="13" id="KW-0206">Cytoskeleton</keyword>
<dbReference type="InterPro" id="IPR001152">
    <property type="entry name" value="Beta-thymosin"/>
</dbReference>
<dbReference type="PANTHER" id="PTHR46131:SF5">
    <property type="entry name" value="SOLUTE CARRIER FAMILY 25 MEMBER 53"/>
    <property type="match status" value="1"/>
</dbReference>
<comment type="similarity">
    <text evidence="3">Belongs to the mitochondrial carrier (TC 2.A.29) family.</text>
</comment>
<dbReference type="AlphaFoldDB" id="A0A9N7W1Z6"/>
<evidence type="ECO:0000256" key="4">
    <source>
        <dbReference type="ARBA" id="ARBA00009511"/>
    </source>
</evidence>
<comment type="subcellular location">
    <subcellularLocation>
        <location evidence="1">Cytoplasm</location>
        <location evidence="1">Cytoskeleton</location>
    </subcellularLocation>
    <subcellularLocation>
        <location evidence="2">Mitochondrion inner membrane</location>
        <topology evidence="2">Multi-pass membrane protein</topology>
    </subcellularLocation>
</comment>
<evidence type="ECO:0000256" key="6">
    <source>
        <dbReference type="ARBA" id="ARBA00022490"/>
    </source>
</evidence>
<comment type="caution">
    <text evidence="16">The sequence shown here is derived from an EMBL/GenBank/DDBJ whole genome shotgun (WGS) entry which is preliminary data.</text>
</comment>
<keyword evidence="11" id="KW-0496">Mitochondrion</keyword>
<keyword evidence="7 14" id="KW-0812">Transmembrane</keyword>
<evidence type="ECO:0000256" key="12">
    <source>
        <dbReference type="ARBA" id="ARBA00023136"/>
    </source>
</evidence>
<comment type="similarity">
    <text evidence="4">Belongs to the thymosin beta family.</text>
</comment>
<dbReference type="GO" id="GO:0007015">
    <property type="term" value="P:actin filament organization"/>
    <property type="evidence" value="ECO:0007669"/>
    <property type="project" value="InterPro"/>
</dbReference>
<dbReference type="GO" id="GO:0051724">
    <property type="term" value="F:NAD transmembrane transporter activity"/>
    <property type="evidence" value="ECO:0007669"/>
    <property type="project" value="TreeGrafter"/>
</dbReference>
<dbReference type="SUPFAM" id="SSF103506">
    <property type="entry name" value="Mitochondrial carrier"/>
    <property type="match status" value="1"/>
</dbReference>
<dbReference type="GO" id="GO:0005856">
    <property type="term" value="C:cytoskeleton"/>
    <property type="evidence" value="ECO:0007669"/>
    <property type="project" value="UniProtKB-SubCell"/>
</dbReference>
<evidence type="ECO:0000313" key="16">
    <source>
        <dbReference type="EMBL" id="CAB1458816.1"/>
    </source>
</evidence>
<dbReference type="InterPro" id="IPR038386">
    <property type="entry name" value="Beta-thymosin_sf"/>
</dbReference>
<sequence length="224" mass="24373">MQTLKGTLLFGLQEAILHQLPLSSQSVISTSALPALAGFGAGLVEAVVFTPFERVQNVLQDGRNYRDLPTLKSVLVRLRGQTLTLGYYRAFLPIAARNALGSSIYFGLKGPVCAAVAGEWCHPMASSFVSGALTSLVGSLAIYPLSVLVANMQAQPGGERTLSLRSLHQNSFNMEGKSPKVNAEVEHFDKCKLKPTTTNEKNFIPTKKDIEDEKRENEKPNVKK</sequence>
<reference evidence="16" key="1">
    <citation type="submission" date="2020-03" db="EMBL/GenBank/DDBJ databases">
        <authorList>
            <person name="Weist P."/>
        </authorList>
    </citation>
    <scope>NUCLEOTIDE SEQUENCE</scope>
</reference>
<protein>
    <recommendedName>
        <fullName evidence="18">Solute carrier family 25 member 53</fullName>
    </recommendedName>
</protein>
<dbReference type="PANTHER" id="PTHR46131">
    <property type="entry name" value="SD08549P"/>
    <property type="match status" value="1"/>
</dbReference>
<keyword evidence="10" id="KW-1133">Transmembrane helix</keyword>